<dbReference type="RefSeq" id="WP_107569331.1">
    <property type="nucleotide sequence ID" value="NZ_PYYB01000001.1"/>
</dbReference>
<sequence length="153" mass="15874">MSYTTAQARAGILEEIAAAVAELETAMGQLGEAYELLDEQTADHLEADLFRPVQQALGRAKATAAGFAGRHGLDPAAVVAPGTPGVHSQGAASFVTAAGEAVEEAATLIAELQDSMAPVEVGDAELRAGLASIREIAETVPHQVQEFLRRLGR</sequence>
<evidence type="ECO:0000313" key="2">
    <source>
        <dbReference type="Proteomes" id="UP000240739"/>
    </source>
</evidence>
<accession>A0A2T4UMX6</accession>
<keyword evidence="2" id="KW-1185">Reference proteome</keyword>
<proteinExistence type="predicted"/>
<comment type="caution">
    <text evidence="1">The sequence shown here is derived from an EMBL/GenBank/DDBJ whole genome shotgun (WGS) entry which is preliminary data.</text>
</comment>
<gene>
    <name evidence="1" type="ORF">C7Y72_13465</name>
</gene>
<dbReference type="Proteomes" id="UP000240739">
    <property type="component" value="Unassembled WGS sequence"/>
</dbReference>
<dbReference type="OrthoDB" id="5244450at2"/>
<dbReference type="AlphaFoldDB" id="A0A2T4UMX6"/>
<protein>
    <recommendedName>
        <fullName evidence="3">DUF2383 domain-containing protein</fullName>
    </recommendedName>
</protein>
<evidence type="ECO:0000313" key="1">
    <source>
        <dbReference type="EMBL" id="PTL60574.1"/>
    </source>
</evidence>
<organism evidence="1 2">
    <name type="scientific">Paraconexibacter algicola</name>
    <dbReference type="NCBI Taxonomy" id="2133960"/>
    <lineage>
        <taxon>Bacteria</taxon>
        <taxon>Bacillati</taxon>
        <taxon>Actinomycetota</taxon>
        <taxon>Thermoleophilia</taxon>
        <taxon>Solirubrobacterales</taxon>
        <taxon>Paraconexibacteraceae</taxon>
        <taxon>Paraconexibacter</taxon>
    </lineage>
</organism>
<reference evidence="1 2" key="1">
    <citation type="submission" date="2018-03" db="EMBL/GenBank/DDBJ databases">
        <title>Aquarubrobacter algicola gen. nov., sp. nov., a novel actinobacterium isolated from shallow eutrophic lake during the end of cyanobacterial harmful algal blooms.</title>
        <authorList>
            <person name="Chun S.J."/>
        </authorList>
    </citation>
    <scope>NUCLEOTIDE SEQUENCE [LARGE SCALE GENOMIC DNA]</scope>
    <source>
        <strain evidence="1 2">Seoho-28</strain>
    </source>
</reference>
<dbReference type="EMBL" id="PYYB01000001">
    <property type="protein sequence ID" value="PTL60574.1"/>
    <property type="molecule type" value="Genomic_DNA"/>
</dbReference>
<evidence type="ECO:0008006" key="3">
    <source>
        <dbReference type="Google" id="ProtNLM"/>
    </source>
</evidence>
<name>A0A2T4UMX6_9ACTN</name>